<dbReference type="Gene3D" id="2.30.30.1040">
    <property type="match status" value="1"/>
</dbReference>
<dbReference type="PROSITE" id="PS51745">
    <property type="entry name" value="PB1"/>
    <property type="match status" value="1"/>
</dbReference>
<dbReference type="FunFam" id="2.40.330.10:FF:000001">
    <property type="entry name" value="Auxin response factor"/>
    <property type="match status" value="1"/>
</dbReference>
<sequence length="787" mass="86256">MEIDLNHVVSGIEVGEEVGYSVDDSCGNGGDSSLSASSNSSNSSLKSSNPDFLTSIYMELWHACAGPLTTLPNKGNVVVYFPQGHVEQIASHSCVKFSPIEVPSLGLQPQIFCKVVDVQLLANKENDEIYTKISLLPLPEKNLQEGEEEGGGGTLTKSTPQMFCKTLTASDTSTHGGFSVPRRAAEDCFPPLDYKQQRPSQELVAKDLHGVEWKFRHIYRGQPRRHLLTTGWSIFVSQKNLVSGDAVLFLRGEGGELRLGTRRATRPRNVLPDTIMPNSNSFTDILAPVANAVSANTIFHVFYSPRSNRTDFIVPYVKYMSCISNMITIGTRFKMRFSMDESPERRFRGAVTGISDMDPYKWPKSKWRCLTVRWDEDVGNNNQERISPWEIDLSGASVPLLSIHPSLRFKKMRTNLHSSEHPITGWGGCLDFEESTRSSKVLQGQENAGGMMNNPLNFGVQPSMHPGFSQNPMMLTGRSTNIVGELIRGHHQPPSTTPYSGFMGSSNDTRYPKVLQGQEICSMRSLTGKNNGSWGPPRTDVGMHQRVSNHGFYPLGSEGGRNFCFPNPGSVIPTSLPGFPINRAVFGNGVAAEEIGGRVVVQPPVEVVGKTAVDAVVEGNSGSEKDDGGYDSLGSGCKLFGFHLNGGGPPLPDAQSLSKRSCTKVHKQGNKVGRAIDLSKMSSYDELFSELETLFQMEGMLRNRDGKWRLLYTDEENDMMVVGDDPWDEFARMATKIHIHTKEEVEKLMSGGVISDDTSCLEEAPAIAMVDTAKSGSAGVILRSPSQ</sequence>
<keyword evidence="13" id="KW-1185">Reference proteome</keyword>
<dbReference type="SMART" id="SM01019">
    <property type="entry name" value="B3"/>
    <property type="match status" value="1"/>
</dbReference>
<dbReference type="Pfam" id="PF02362">
    <property type="entry name" value="B3"/>
    <property type="match status" value="1"/>
</dbReference>
<keyword evidence="8 9" id="KW-0927">Auxin signaling pathway</keyword>
<evidence type="ECO:0000313" key="12">
    <source>
        <dbReference type="EMBL" id="KAJ9555592.1"/>
    </source>
</evidence>
<keyword evidence="6 9" id="KW-0804">Transcription</keyword>
<dbReference type="InterPro" id="IPR010525">
    <property type="entry name" value="ARF_dom"/>
</dbReference>
<accession>A0AA38WBP4</accession>
<evidence type="ECO:0000256" key="8">
    <source>
        <dbReference type="ARBA" id="ARBA00023294"/>
    </source>
</evidence>
<reference evidence="12" key="1">
    <citation type="submission" date="2023-03" db="EMBL/GenBank/DDBJ databases">
        <title>Chromosome-scale reference genome and RAD-based genetic map of yellow starthistle (Centaurea solstitialis) reveal putative structural variation and QTLs associated with invader traits.</title>
        <authorList>
            <person name="Reatini B."/>
            <person name="Cang F.A."/>
            <person name="Jiang Q."/>
            <person name="Mckibben M.T.W."/>
            <person name="Barker M.S."/>
            <person name="Rieseberg L.H."/>
            <person name="Dlugosch K.M."/>
        </authorList>
    </citation>
    <scope>NUCLEOTIDE SEQUENCE</scope>
    <source>
        <strain evidence="12">CAN-66</strain>
        <tissue evidence="12">Leaf</tissue>
    </source>
</reference>
<dbReference type="InterPro" id="IPR015300">
    <property type="entry name" value="DNA-bd_pseudobarrel_sf"/>
</dbReference>
<comment type="subcellular location">
    <subcellularLocation>
        <location evidence="1 9">Nucleus</location>
    </subcellularLocation>
</comment>
<comment type="caution">
    <text evidence="12">The sequence shown here is derived from an EMBL/GenBank/DDBJ whole genome shotgun (WGS) entry which is preliminary data.</text>
</comment>
<organism evidence="12 13">
    <name type="scientific">Centaurea solstitialis</name>
    <name type="common">yellow star-thistle</name>
    <dbReference type="NCBI Taxonomy" id="347529"/>
    <lineage>
        <taxon>Eukaryota</taxon>
        <taxon>Viridiplantae</taxon>
        <taxon>Streptophyta</taxon>
        <taxon>Embryophyta</taxon>
        <taxon>Tracheophyta</taxon>
        <taxon>Spermatophyta</taxon>
        <taxon>Magnoliopsida</taxon>
        <taxon>eudicotyledons</taxon>
        <taxon>Gunneridae</taxon>
        <taxon>Pentapetalae</taxon>
        <taxon>asterids</taxon>
        <taxon>campanulids</taxon>
        <taxon>Asterales</taxon>
        <taxon>Asteraceae</taxon>
        <taxon>Carduoideae</taxon>
        <taxon>Cardueae</taxon>
        <taxon>Centaureinae</taxon>
        <taxon>Centaurea</taxon>
    </lineage>
</organism>
<keyword evidence="7 9" id="KW-0539">Nucleus</keyword>
<dbReference type="Gene3D" id="3.10.20.90">
    <property type="entry name" value="Phosphatidylinositol 3-kinase Catalytic Subunit, Chain A, domain 1"/>
    <property type="match status" value="1"/>
</dbReference>
<evidence type="ECO:0000256" key="6">
    <source>
        <dbReference type="ARBA" id="ARBA00023163"/>
    </source>
</evidence>
<dbReference type="InterPro" id="IPR044835">
    <property type="entry name" value="ARF_plant"/>
</dbReference>
<keyword evidence="3" id="KW-0217">Developmental protein</keyword>
<comment type="similarity">
    <text evidence="2 9">Belongs to the ARF family.</text>
</comment>
<dbReference type="GO" id="GO:0003677">
    <property type="term" value="F:DNA binding"/>
    <property type="evidence" value="ECO:0007669"/>
    <property type="project" value="UniProtKB-KW"/>
</dbReference>
<evidence type="ECO:0000256" key="5">
    <source>
        <dbReference type="ARBA" id="ARBA00023125"/>
    </source>
</evidence>
<evidence type="ECO:0000256" key="2">
    <source>
        <dbReference type="ARBA" id="ARBA00007853"/>
    </source>
</evidence>
<evidence type="ECO:0000256" key="7">
    <source>
        <dbReference type="ARBA" id="ARBA00023242"/>
    </source>
</evidence>
<dbReference type="EMBL" id="JARYMX010000003">
    <property type="protein sequence ID" value="KAJ9555592.1"/>
    <property type="molecule type" value="Genomic_DNA"/>
</dbReference>
<dbReference type="AlphaFoldDB" id="A0AA38WBP4"/>
<dbReference type="Proteomes" id="UP001172457">
    <property type="component" value="Chromosome 3"/>
</dbReference>
<evidence type="ECO:0000259" key="11">
    <source>
        <dbReference type="PROSITE" id="PS51745"/>
    </source>
</evidence>
<dbReference type="SUPFAM" id="SSF101936">
    <property type="entry name" value="DNA-binding pseudobarrel domain"/>
    <property type="match status" value="1"/>
</dbReference>
<dbReference type="GO" id="GO:0009734">
    <property type="term" value="P:auxin-activated signaling pathway"/>
    <property type="evidence" value="ECO:0007669"/>
    <property type="project" value="UniProtKB-KW"/>
</dbReference>
<dbReference type="Pfam" id="PF06507">
    <property type="entry name" value="ARF_AD"/>
    <property type="match status" value="1"/>
</dbReference>
<dbReference type="InterPro" id="IPR053793">
    <property type="entry name" value="PB1-like"/>
</dbReference>
<keyword evidence="4 9" id="KW-0805">Transcription regulation</keyword>
<proteinExistence type="inferred from homology"/>
<comment type="subunit">
    <text evidence="9">Homodimers and heterodimers.</text>
</comment>
<dbReference type="InterPro" id="IPR003340">
    <property type="entry name" value="B3_DNA-bd"/>
</dbReference>
<evidence type="ECO:0000256" key="1">
    <source>
        <dbReference type="ARBA" id="ARBA00004123"/>
    </source>
</evidence>
<evidence type="ECO:0000256" key="9">
    <source>
        <dbReference type="RuleBase" id="RU004561"/>
    </source>
</evidence>
<dbReference type="CDD" id="cd10017">
    <property type="entry name" value="B3_DNA"/>
    <property type="match status" value="1"/>
</dbReference>
<name>A0AA38WBP4_9ASTR</name>
<dbReference type="PANTHER" id="PTHR31384">
    <property type="entry name" value="AUXIN RESPONSE FACTOR 4-RELATED"/>
    <property type="match status" value="1"/>
</dbReference>
<dbReference type="GO" id="GO:0005634">
    <property type="term" value="C:nucleus"/>
    <property type="evidence" value="ECO:0007669"/>
    <property type="project" value="UniProtKB-SubCell"/>
</dbReference>
<feature type="domain" description="PB1" evidence="11">
    <location>
        <begin position="660"/>
        <end position="742"/>
    </location>
</feature>
<dbReference type="FunFam" id="2.30.30.1040:FF:000001">
    <property type="entry name" value="Auxin response factor"/>
    <property type="match status" value="1"/>
</dbReference>
<dbReference type="PANTHER" id="PTHR31384:SF194">
    <property type="entry name" value="AUXIN RESPONSE FACTOR"/>
    <property type="match status" value="1"/>
</dbReference>
<evidence type="ECO:0000256" key="3">
    <source>
        <dbReference type="ARBA" id="ARBA00022473"/>
    </source>
</evidence>
<dbReference type="Gene3D" id="2.40.330.10">
    <property type="entry name" value="DNA-binding pseudobarrel domain"/>
    <property type="match status" value="1"/>
</dbReference>
<gene>
    <name evidence="12" type="ORF">OSB04_010206</name>
</gene>
<dbReference type="SUPFAM" id="SSF54277">
    <property type="entry name" value="CAD &amp; PB1 domains"/>
    <property type="match status" value="1"/>
</dbReference>
<evidence type="ECO:0000313" key="13">
    <source>
        <dbReference type="Proteomes" id="UP001172457"/>
    </source>
</evidence>
<comment type="function">
    <text evidence="9">Auxin response factors (ARFs) are transcriptional factors that bind specifically to the DNA sequence 5'-TGTCTC-3' found in the auxin-responsive promoter elements (AuxREs).</text>
</comment>
<dbReference type="GO" id="GO:0006355">
    <property type="term" value="P:regulation of DNA-templated transcription"/>
    <property type="evidence" value="ECO:0007669"/>
    <property type="project" value="InterPro"/>
</dbReference>
<feature type="domain" description="TF-B3" evidence="10">
    <location>
        <begin position="163"/>
        <end position="265"/>
    </location>
</feature>
<dbReference type="PROSITE" id="PS50863">
    <property type="entry name" value="B3"/>
    <property type="match status" value="1"/>
</dbReference>
<evidence type="ECO:0000256" key="4">
    <source>
        <dbReference type="ARBA" id="ARBA00023015"/>
    </source>
</evidence>
<keyword evidence="5 9" id="KW-0238">DNA-binding</keyword>
<evidence type="ECO:0000259" key="10">
    <source>
        <dbReference type="PROSITE" id="PS50863"/>
    </source>
</evidence>
<protein>
    <recommendedName>
        <fullName evidence="9">Auxin response factor</fullName>
    </recommendedName>
</protein>